<sequence length="488" mass="56108">MANAQMNMTMFFAYGCSKERIGIRGNARHFLDMVVKFIIALSTLCIVTILWTSTMLASKWIDKQTLNCESGCAKDIGADYAAEELLDSRSADFSKGEDIYFPRSDHDCSRIFEDSVYASEKQKAPLILDSSADAAVDASCETIRNRVLAYLVPTTKMESDFPIAFVRIVYKDYRLQELLFKLQYAHQNLFCFVIDKKATALFKEQMKNLTECFPNVILAGRQLDVDSAGHNMLSGFLDCLRLLLARPMWKYAITLQNHDIPLRTNFELVNVLRALNGSNDVGVMHTIRDRIPKNNSFTYKSLRLFKDNSKNDNRPLYITKGSSSCSLSRAFVDFIVNKLNVSIFVELFNKMYYGVDEMLFSTLHSNDDLDAPGGYTTQCLQTFSGYITRHVVWKRDQQCKSGIERHRVCILGIADLADLERSRFLFANKMMPDLDYSAVSCWAQRLLNRTLTQDRSELINTRYYSRLPVVRFNRDKHTFRRNITPFRC</sequence>
<comment type="caution">
    <text evidence="7">The sequence shown here is derived from an EMBL/GenBank/DDBJ whole genome shotgun (WGS) entry which is preliminary data.</text>
</comment>
<keyword evidence="3 7" id="KW-0808">Transferase</keyword>
<evidence type="ECO:0000313" key="7">
    <source>
        <dbReference type="EMBL" id="KHN76362.1"/>
    </source>
</evidence>
<dbReference type="PANTHER" id="PTHR46671:SF7">
    <property type="entry name" value="CORE-2_I-BRANCHING ENZYME"/>
    <property type="match status" value="1"/>
</dbReference>
<name>A0A0B2V4I2_TOXCA</name>
<dbReference type="OrthoDB" id="2019572at2759"/>
<evidence type="ECO:0000256" key="2">
    <source>
        <dbReference type="ARBA" id="ARBA00022676"/>
    </source>
</evidence>
<dbReference type="Pfam" id="PF02485">
    <property type="entry name" value="Branch"/>
    <property type="match status" value="1"/>
</dbReference>
<evidence type="ECO:0000256" key="4">
    <source>
        <dbReference type="ARBA" id="ARBA00023136"/>
    </source>
</evidence>
<dbReference type="AlphaFoldDB" id="A0A0B2V4I2"/>
<evidence type="ECO:0000256" key="3">
    <source>
        <dbReference type="ARBA" id="ARBA00022679"/>
    </source>
</evidence>
<keyword evidence="2" id="KW-0328">Glycosyltransferase</keyword>
<evidence type="ECO:0000256" key="5">
    <source>
        <dbReference type="ARBA" id="ARBA00023180"/>
    </source>
</evidence>
<dbReference type="EMBL" id="JPKZ01002528">
    <property type="protein sequence ID" value="KHN76362.1"/>
    <property type="molecule type" value="Genomic_DNA"/>
</dbReference>
<evidence type="ECO:0000313" key="8">
    <source>
        <dbReference type="Proteomes" id="UP000031036"/>
    </source>
</evidence>
<dbReference type="GO" id="GO:0016757">
    <property type="term" value="F:glycosyltransferase activity"/>
    <property type="evidence" value="ECO:0007669"/>
    <property type="project" value="UniProtKB-KW"/>
</dbReference>
<evidence type="ECO:0000256" key="1">
    <source>
        <dbReference type="ARBA" id="ARBA00004606"/>
    </source>
</evidence>
<gene>
    <name evidence="7" type="primary">Gcnt2</name>
    <name evidence="7" type="ORF">Tcan_09957</name>
</gene>
<feature type="transmembrane region" description="Helical" evidence="6">
    <location>
        <begin position="30"/>
        <end position="51"/>
    </location>
</feature>
<dbReference type="GO" id="GO:0016020">
    <property type="term" value="C:membrane"/>
    <property type="evidence" value="ECO:0007669"/>
    <property type="project" value="UniProtKB-SubCell"/>
</dbReference>
<accession>A0A0B2V4I2</accession>
<dbReference type="InterPro" id="IPR003406">
    <property type="entry name" value="Glyco_trans_14"/>
</dbReference>
<proteinExistence type="predicted"/>
<keyword evidence="6" id="KW-1133">Transmembrane helix</keyword>
<comment type="subcellular location">
    <subcellularLocation>
        <location evidence="1">Membrane</location>
        <topology evidence="1">Single-pass type II membrane protein</topology>
    </subcellularLocation>
</comment>
<keyword evidence="5" id="KW-0325">Glycoprotein</keyword>
<evidence type="ECO:0000256" key="6">
    <source>
        <dbReference type="SAM" id="Phobius"/>
    </source>
</evidence>
<organism evidence="7 8">
    <name type="scientific">Toxocara canis</name>
    <name type="common">Canine roundworm</name>
    <dbReference type="NCBI Taxonomy" id="6265"/>
    <lineage>
        <taxon>Eukaryota</taxon>
        <taxon>Metazoa</taxon>
        <taxon>Ecdysozoa</taxon>
        <taxon>Nematoda</taxon>
        <taxon>Chromadorea</taxon>
        <taxon>Rhabditida</taxon>
        <taxon>Spirurina</taxon>
        <taxon>Ascaridomorpha</taxon>
        <taxon>Ascaridoidea</taxon>
        <taxon>Toxocaridae</taxon>
        <taxon>Toxocara</taxon>
    </lineage>
</organism>
<protein>
    <submittedName>
        <fullName evidence="7">N-acetyllactosaminide beta-1,6-N-acetylglucosaminyl-transferase</fullName>
    </submittedName>
</protein>
<keyword evidence="6" id="KW-0812">Transmembrane</keyword>
<dbReference type="OMA" id="NMDCESI"/>
<dbReference type="STRING" id="6265.A0A0B2V4I2"/>
<dbReference type="Proteomes" id="UP000031036">
    <property type="component" value="Unassembled WGS sequence"/>
</dbReference>
<keyword evidence="4 6" id="KW-0472">Membrane</keyword>
<dbReference type="PANTHER" id="PTHR46671">
    <property type="entry name" value="PROTEIN CBG11221"/>
    <property type="match status" value="1"/>
</dbReference>
<keyword evidence="8" id="KW-1185">Reference proteome</keyword>
<reference evidence="7 8" key="1">
    <citation type="submission" date="2014-11" db="EMBL/GenBank/DDBJ databases">
        <title>Genetic blueprint of the zoonotic pathogen Toxocara canis.</title>
        <authorList>
            <person name="Zhu X.-Q."/>
            <person name="Korhonen P.K."/>
            <person name="Cai H."/>
            <person name="Young N.D."/>
            <person name="Nejsum P."/>
            <person name="von Samson-Himmelstjerna G."/>
            <person name="Boag P.R."/>
            <person name="Tan P."/>
            <person name="Li Q."/>
            <person name="Min J."/>
            <person name="Yang Y."/>
            <person name="Wang X."/>
            <person name="Fang X."/>
            <person name="Hall R.S."/>
            <person name="Hofmann A."/>
            <person name="Sternberg P.W."/>
            <person name="Jex A.R."/>
            <person name="Gasser R.B."/>
        </authorList>
    </citation>
    <scope>NUCLEOTIDE SEQUENCE [LARGE SCALE GENOMIC DNA]</scope>
    <source>
        <strain evidence="7">PN_DK_2014</strain>
    </source>
</reference>